<dbReference type="Proteomes" id="UP000585474">
    <property type="component" value="Unassembled WGS sequence"/>
</dbReference>
<sequence length="398" mass="43529">MGVQTRIPRKGEMVLSASSGEVAFYEAAFPAGLGFPVHRTIKQILNFYGICPAQLSPNAWRNIIYVLVIWRFHRCHLSLNEFRGLPATLRDGRRDFFFISGYDWEFHPTIPSEEGVVRVLRSWGAPGKQCNKVPVLSPTKEERFCQVFEKIRGGHFKILVILTSSTFYKYFALGRVEVSSSGGGAVEGDTGGKAAGDIKEAAALMGPTSESSCSTSVSRLDVPSRGDSIEFVGTIGDGMRIPLHASNLAISRRIKLNELAKVAAQKAATPSSKGVIISEGSEMASKKRAPNDGSKGKEVTPPLEVKKTKTGMLPRPRRFWPGDTPADKEKVEKLTFDQVVTKFLHVLGQLANIYPNLGIDLEDIEMDQDFLAQEEIEAERRAAEDEGAGEAGLEGKGD</sequence>
<dbReference type="InterPro" id="IPR007321">
    <property type="entry name" value="Transposase_28"/>
</dbReference>
<dbReference type="AlphaFoldDB" id="A0A7J0FPB9"/>
<accession>A0A7J0FPB9</accession>
<proteinExistence type="predicted"/>
<feature type="domain" description="Transposase (putative) gypsy type" evidence="2">
    <location>
        <begin position="25"/>
        <end position="83"/>
    </location>
</feature>
<dbReference type="OrthoDB" id="1750920at2759"/>
<gene>
    <name evidence="3" type="ORF">Acr_14g0001940</name>
</gene>
<reference evidence="3 4" key="1">
    <citation type="submission" date="2019-07" db="EMBL/GenBank/DDBJ databases">
        <title>De Novo Assembly of kiwifruit Actinidia rufa.</title>
        <authorList>
            <person name="Sugita-Konishi S."/>
            <person name="Sato K."/>
            <person name="Mori E."/>
            <person name="Abe Y."/>
            <person name="Kisaki G."/>
            <person name="Hamano K."/>
            <person name="Suezawa K."/>
            <person name="Otani M."/>
            <person name="Fukuda T."/>
            <person name="Manabe T."/>
            <person name="Gomi K."/>
            <person name="Tabuchi M."/>
            <person name="Akimitsu K."/>
            <person name="Kataoka I."/>
        </authorList>
    </citation>
    <scope>NUCLEOTIDE SEQUENCE [LARGE SCALE GENOMIC DNA]</scope>
    <source>
        <strain evidence="4">cv. Fuchu</strain>
    </source>
</reference>
<evidence type="ECO:0000313" key="4">
    <source>
        <dbReference type="Proteomes" id="UP000585474"/>
    </source>
</evidence>
<feature type="region of interest" description="Disordered" evidence="1">
    <location>
        <begin position="376"/>
        <end position="398"/>
    </location>
</feature>
<dbReference type="Pfam" id="PF04195">
    <property type="entry name" value="Transposase_28"/>
    <property type="match status" value="1"/>
</dbReference>
<protein>
    <recommendedName>
        <fullName evidence="2">Transposase (putative) gypsy type domain-containing protein</fullName>
    </recommendedName>
</protein>
<evidence type="ECO:0000313" key="3">
    <source>
        <dbReference type="EMBL" id="GFZ00559.1"/>
    </source>
</evidence>
<evidence type="ECO:0000256" key="1">
    <source>
        <dbReference type="SAM" id="MobiDB-lite"/>
    </source>
</evidence>
<name>A0A7J0FPB9_9ERIC</name>
<evidence type="ECO:0000259" key="2">
    <source>
        <dbReference type="Pfam" id="PF04195"/>
    </source>
</evidence>
<organism evidence="3 4">
    <name type="scientific">Actinidia rufa</name>
    <dbReference type="NCBI Taxonomy" id="165716"/>
    <lineage>
        <taxon>Eukaryota</taxon>
        <taxon>Viridiplantae</taxon>
        <taxon>Streptophyta</taxon>
        <taxon>Embryophyta</taxon>
        <taxon>Tracheophyta</taxon>
        <taxon>Spermatophyta</taxon>
        <taxon>Magnoliopsida</taxon>
        <taxon>eudicotyledons</taxon>
        <taxon>Gunneridae</taxon>
        <taxon>Pentapetalae</taxon>
        <taxon>asterids</taxon>
        <taxon>Ericales</taxon>
        <taxon>Actinidiaceae</taxon>
        <taxon>Actinidia</taxon>
    </lineage>
</organism>
<dbReference type="EMBL" id="BJWL01000014">
    <property type="protein sequence ID" value="GFZ00559.1"/>
    <property type="molecule type" value="Genomic_DNA"/>
</dbReference>
<keyword evidence="4" id="KW-1185">Reference proteome</keyword>
<comment type="caution">
    <text evidence="3">The sequence shown here is derived from an EMBL/GenBank/DDBJ whole genome shotgun (WGS) entry which is preliminary data.</text>
</comment>
<feature type="region of interest" description="Disordered" evidence="1">
    <location>
        <begin position="281"/>
        <end position="301"/>
    </location>
</feature>